<evidence type="ECO:0000256" key="4">
    <source>
        <dbReference type="ARBA" id="ARBA00023136"/>
    </source>
</evidence>
<organism evidence="8 9">
    <name type="scientific">Agaribacillus aureus</name>
    <dbReference type="NCBI Taxonomy" id="3051825"/>
    <lineage>
        <taxon>Bacteria</taxon>
        <taxon>Pseudomonadati</taxon>
        <taxon>Bacteroidota</taxon>
        <taxon>Cytophagia</taxon>
        <taxon>Cytophagales</taxon>
        <taxon>Splendidivirgaceae</taxon>
        <taxon>Agaribacillus</taxon>
    </lineage>
</organism>
<evidence type="ECO:0000256" key="2">
    <source>
        <dbReference type="ARBA" id="ARBA00006275"/>
    </source>
</evidence>
<keyword evidence="9" id="KW-1185">Reference proteome</keyword>
<proteinExistence type="inferred from homology"/>
<evidence type="ECO:0000256" key="5">
    <source>
        <dbReference type="ARBA" id="ARBA00023237"/>
    </source>
</evidence>
<evidence type="ECO:0000256" key="3">
    <source>
        <dbReference type="ARBA" id="ARBA00022729"/>
    </source>
</evidence>
<evidence type="ECO:0000259" key="6">
    <source>
        <dbReference type="Pfam" id="PF07980"/>
    </source>
</evidence>
<evidence type="ECO:0000259" key="7">
    <source>
        <dbReference type="Pfam" id="PF14322"/>
    </source>
</evidence>
<accession>A0ABT8LBN8</accession>
<name>A0ABT8LBN8_9BACT</name>
<dbReference type="SUPFAM" id="SSF48452">
    <property type="entry name" value="TPR-like"/>
    <property type="match status" value="1"/>
</dbReference>
<dbReference type="CDD" id="cd08977">
    <property type="entry name" value="SusD"/>
    <property type="match status" value="1"/>
</dbReference>
<reference evidence="8" key="1">
    <citation type="submission" date="2023-06" db="EMBL/GenBank/DDBJ databases">
        <title>Genomic of Agaribacillus aureum.</title>
        <authorList>
            <person name="Wang G."/>
        </authorList>
    </citation>
    <scope>NUCLEOTIDE SEQUENCE</scope>
    <source>
        <strain evidence="8">BMA12</strain>
    </source>
</reference>
<keyword evidence="4" id="KW-0472">Membrane</keyword>
<evidence type="ECO:0000256" key="1">
    <source>
        <dbReference type="ARBA" id="ARBA00004442"/>
    </source>
</evidence>
<dbReference type="RefSeq" id="WP_346760529.1">
    <property type="nucleotide sequence ID" value="NZ_JAUJEB010000006.1"/>
</dbReference>
<feature type="domain" description="SusD-like N-terminal" evidence="7">
    <location>
        <begin position="22"/>
        <end position="221"/>
    </location>
</feature>
<gene>
    <name evidence="8" type="ORF">QQ020_24130</name>
</gene>
<dbReference type="InterPro" id="IPR012944">
    <property type="entry name" value="SusD_RagB_dom"/>
</dbReference>
<evidence type="ECO:0000313" key="9">
    <source>
        <dbReference type="Proteomes" id="UP001172083"/>
    </source>
</evidence>
<evidence type="ECO:0000313" key="8">
    <source>
        <dbReference type="EMBL" id="MDN5215190.1"/>
    </source>
</evidence>
<dbReference type="EMBL" id="JAUJEB010000006">
    <property type="protein sequence ID" value="MDN5215190.1"/>
    <property type="molecule type" value="Genomic_DNA"/>
</dbReference>
<dbReference type="Gene3D" id="1.25.40.390">
    <property type="match status" value="1"/>
</dbReference>
<keyword evidence="5" id="KW-0998">Cell outer membrane</keyword>
<comment type="caution">
    <text evidence="8">The sequence shown here is derived from an EMBL/GenBank/DDBJ whole genome shotgun (WGS) entry which is preliminary data.</text>
</comment>
<dbReference type="InterPro" id="IPR033985">
    <property type="entry name" value="SusD-like_N"/>
</dbReference>
<dbReference type="Pfam" id="PF14322">
    <property type="entry name" value="SusD-like_3"/>
    <property type="match status" value="1"/>
</dbReference>
<sequence length="503" mass="57681">MKKLSVIILMISSLGFYVGCSDFLEPENQEELTTESFWLNEEHAKQGIIATYAPLQAFDGSKWTFFEEMYISLHWKSDDILPANTGYGNGIKSFTNGTDDVTFTSFWRSHYTGIFHANQVLTFVPGIENIDESVRDGILGEAHFLRAYYHFALLNVFKNIPLITKLPENDDDFKPTQATPEAVWAQIQSDLEEAERLLPDENDPGRVINTTATAYLGKIFLFQERFSDAIAKFEAVIASNKYDLVAAYEDNFTGLNENNEESIFEIQWSQDRSNGNDERHPFDFEVTPEALGGWELYYPSEWLVSEMMTDVTSDGDPSDRVFGSIFFDHPQSEMKRTRNGGMASYDEVRDNLLNPTYFKKYANDTDDGFYTGNNISLMRYADLLLMHAEALNENGRNSEALDFVNQVRARSNAEALGAMSQADLRQQIRHHERPVELSMEYTIRWFDLYRWSKSSTAPEPISTVLTNHQQPFAENFVDGKHEIFPIPFFDISRNENLEQNPGY</sequence>
<dbReference type="Proteomes" id="UP001172083">
    <property type="component" value="Unassembled WGS sequence"/>
</dbReference>
<comment type="subcellular location">
    <subcellularLocation>
        <location evidence="1">Cell outer membrane</location>
    </subcellularLocation>
</comment>
<feature type="domain" description="RagB/SusD" evidence="6">
    <location>
        <begin position="261"/>
        <end position="503"/>
    </location>
</feature>
<comment type="similarity">
    <text evidence="2">Belongs to the SusD family.</text>
</comment>
<dbReference type="InterPro" id="IPR011990">
    <property type="entry name" value="TPR-like_helical_dom_sf"/>
</dbReference>
<keyword evidence="3" id="KW-0732">Signal</keyword>
<protein>
    <submittedName>
        <fullName evidence="8">RagB/SusD family nutrient uptake outer membrane protein</fullName>
    </submittedName>
</protein>
<dbReference type="Pfam" id="PF07980">
    <property type="entry name" value="SusD_RagB"/>
    <property type="match status" value="1"/>
</dbReference>